<dbReference type="WBParaSite" id="nRc.2.0.1.t13012-RA">
    <property type="protein sequence ID" value="nRc.2.0.1.t13012-RA"/>
    <property type="gene ID" value="nRc.2.0.1.g13012"/>
</dbReference>
<dbReference type="Proteomes" id="UP000887565">
    <property type="component" value="Unplaced"/>
</dbReference>
<protein>
    <submittedName>
        <fullName evidence="2">Uncharacterized protein</fullName>
    </submittedName>
</protein>
<evidence type="ECO:0000313" key="2">
    <source>
        <dbReference type="WBParaSite" id="nRc.2.0.1.t13012-RA"/>
    </source>
</evidence>
<proteinExistence type="predicted"/>
<organism evidence="1 2">
    <name type="scientific">Romanomermis culicivorax</name>
    <name type="common">Nematode worm</name>
    <dbReference type="NCBI Taxonomy" id="13658"/>
    <lineage>
        <taxon>Eukaryota</taxon>
        <taxon>Metazoa</taxon>
        <taxon>Ecdysozoa</taxon>
        <taxon>Nematoda</taxon>
        <taxon>Enoplea</taxon>
        <taxon>Dorylaimia</taxon>
        <taxon>Mermithida</taxon>
        <taxon>Mermithoidea</taxon>
        <taxon>Mermithidae</taxon>
        <taxon>Romanomermis</taxon>
    </lineage>
</organism>
<dbReference type="AlphaFoldDB" id="A0A915II12"/>
<reference evidence="2" key="1">
    <citation type="submission" date="2022-11" db="UniProtKB">
        <authorList>
            <consortium name="WormBaseParasite"/>
        </authorList>
    </citation>
    <scope>IDENTIFICATION</scope>
</reference>
<sequence length="131" mass="15239">MAEKQNYVDESGVSRIFNTMYNGSQQLLLTAKMKILGEGYWIPSDDKEIVEVPHHALKVLIRLRENDIFSICRSDYSAGAQYHVIMKWKHSERISIVRAKSMTDIIHEFNGFVVFKELYGFTAKRKCYENA</sequence>
<evidence type="ECO:0000313" key="1">
    <source>
        <dbReference type="Proteomes" id="UP000887565"/>
    </source>
</evidence>
<keyword evidence="1" id="KW-1185">Reference proteome</keyword>
<name>A0A915II12_ROMCU</name>
<accession>A0A915II12</accession>